<protein>
    <submittedName>
        <fullName evidence="1">Uncharacterized protein</fullName>
    </submittedName>
</protein>
<organism evidence="1">
    <name type="scientific">bioreactor metagenome</name>
    <dbReference type="NCBI Taxonomy" id="1076179"/>
    <lineage>
        <taxon>unclassified sequences</taxon>
        <taxon>metagenomes</taxon>
        <taxon>ecological metagenomes</taxon>
    </lineage>
</organism>
<reference evidence="1" key="1">
    <citation type="submission" date="2019-08" db="EMBL/GenBank/DDBJ databases">
        <authorList>
            <person name="Kucharzyk K."/>
            <person name="Murdoch R.W."/>
            <person name="Higgins S."/>
            <person name="Loffler F."/>
        </authorList>
    </citation>
    <scope>NUCLEOTIDE SEQUENCE</scope>
</reference>
<proteinExistence type="predicted"/>
<name>A0A645IN81_9ZZZZ</name>
<sequence length="68" mass="7703">MKAQTRVNRKPVTVGISTVSDDKCDHDNYIKLMNCKGVSSQAVHPRRDINRNPVRVVTLSQSWEVDHA</sequence>
<dbReference type="AlphaFoldDB" id="A0A645IN81"/>
<dbReference type="EMBL" id="VSSQ01119197">
    <property type="protein sequence ID" value="MPN52778.1"/>
    <property type="molecule type" value="Genomic_DNA"/>
</dbReference>
<gene>
    <name evidence="1" type="ORF">SDC9_200441</name>
</gene>
<comment type="caution">
    <text evidence="1">The sequence shown here is derived from an EMBL/GenBank/DDBJ whole genome shotgun (WGS) entry which is preliminary data.</text>
</comment>
<evidence type="ECO:0000313" key="1">
    <source>
        <dbReference type="EMBL" id="MPN52778.1"/>
    </source>
</evidence>
<accession>A0A645IN81</accession>